<name>A0A8J6NBS7_9BACT</name>
<dbReference type="GO" id="GO:0003729">
    <property type="term" value="F:mRNA binding"/>
    <property type="evidence" value="ECO:0007669"/>
    <property type="project" value="TreeGrafter"/>
</dbReference>
<dbReference type="GO" id="GO:1990904">
    <property type="term" value="C:ribonucleoprotein complex"/>
    <property type="evidence" value="ECO:0007669"/>
    <property type="project" value="UniProtKB-KW"/>
</dbReference>
<dbReference type="InterPro" id="IPR003029">
    <property type="entry name" value="S1_domain"/>
</dbReference>
<feature type="domain" description="S1 motif" evidence="5">
    <location>
        <begin position="281"/>
        <end position="351"/>
    </location>
</feature>
<dbReference type="Gene3D" id="2.40.50.140">
    <property type="entry name" value="Nucleic acid-binding proteins"/>
    <property type="match status" value="4"/>
</dbReference>
<feature type="domain" description="S1 motif" evidence="5">
    <location>
        <begin position="107"/>
        <end position="175"/>
    </location>
</feature>
<dbReference type="InterPro" id="IPR035104">
    <property type="entry name" value="Ribosomal_protein_S1-like"/>
</dbReference>
<dbReference type="EMBL" id="JACNLK010000073">
    <property type="protein sequence ID" value="MBC8209055.1"/>
    <property type="molecule type" value="Genomic_DNA"/>
</dbReference>
<evidence type="ECO:0000256" key="3">
    <source>
        <dbReference type="ARBA" id="ARBA00023274"/>
    </source>
</evidence>
<dbReference type="PRINTS" id="PR00681">
    <property type="entry name" value="RIBOSOMALS1"/>
</dbReference>
<dbReference type="Pfam" id="PF00575">
    <property type="entry name" value="S1"/>
    <property type="match status" value="2"/>
</dbReference>
<evidence type="ECO:0000313" key="7">
    <source>
        <dbReference type="Proteomes" id="UP000599024"/>
    </source>
</evidence>
<gene>
    <name evidence="6" type="primary">rpsA</name>
    <name evidence="6" type="ORF">H8E79_07800</name>
</gene>
<feature type="domain" description="S1 motif" evidence="5">
    <location>
        <begin position="28"/>
        <end position="90"/>
    </location>
</feature>
<reference evidence="6 7" key="1">
    <citation type="submission" date="2020-08" db="EMBL/GenBank/DDBJ databases">
        <title>Bridging the membrane lipid divide: bacteria of the FCB group superphylum have the potential to synthesize archaeal ether lipids.</title>
        <authorList>
            <person name="Villanueva L."/>
            <person name="Von Meijenfeldt F.A.B."/>
            <person name="Westbye A.B."/>
            <person name="Yadav S."/>
            <person name="Hopmans E.C."/>
            <person name="Dutilh B.E."/>
            <person name="Sinninghe Damste J.S."/>
        </authorList>
    </citation>
    <scope>NUCLEOTIDE SEQUENCE [LARGE SCALE GENOMIC DNA]</scope>
    <source>
        <strain evidence="6">NIOZ-UU81</strain>
    </source>
</reference>
<dbReference type="Proteomes" id="UP000599024">
    <property type="component" value="Unassembled WGS sequence"/>
</dbReference>
<feature type="region of interest" description="Disordered" evidence="4">
    <location>
        <begin position="353"/>
        <end position="385"/>
    </location>
</feature>
<sequence length="398" mass="43731">MSQDNSDASFAELFQETKSSQHQRLSPGQKISAQIADLAPETIFIDIGGKSEGILDRSEVDESEKPVAVGDELSVYFLRSTGSGMIFTTKIGGSGGAAHLEEAFQAQIPVEGMVKKEIKGGFEIMIGGSTRGFCPYSQMGLRRVENAAETFLDQSMTFLITRFEENGRNLVLSARAIQEREREELKEQLKETLAEGQTVTGTITSIREFGLFVDLGGVDGLVPLSELGWSRVDNVEELFTAGDQVKVLIKALDWEKDRITLSIKETLENPWDQAVTNFPIGITVMGRVARLTNFGAFVTLTPGVDGLLHISKIGGGRRINHPREVLEEGQDLEVQVDEIDLEKRNIRLSLAGQESVESETKTRATVGKRETYEPMKPQAPKSMGTFGDLLAASMKKKK</sequence>
<dbReference type="CDD" id="cd05688">
    <property type="entry name" value="S1_RPS1_repeat_ec3"/>
    <property type="match status" value="1"/>
</dbReference>
<dbReference type="InterPro" id="IPR012340">
    <property type="entry name" value="NA-bd_OB-fold"/>
</dbReference>
<dbReference type="CDD" id="cd04465">
    <property type="entry name" value="S1_RPS1_repeat_ec2_hs2"/>
    <property type="match status" value="1"/>
</dbReference>
<dbReference type="PANTHER" id="PTHR10724:SF7">
    <property type="entry name" value="SMALL RIBOSOMAL SUBUNIT PROTEIN BS1C"/>
    <property type="match status" value="1"/>
</dbReference>
<feature type="domain" description="S1 motif" evidence="5">
    <location>
        <begin position="196"/>
        <end position="264"/>
    </location>
</feature>
<dbReference type="NCBIfam" id="NF005208">
    <property type="entry name" value="PRK06676.1"/>
    <property type="match status" value="1"/>
</dbReference>
<dbReference type="GO" id="GO:0005840">
    <property type="term" value="C:ribosome"/>
    <property type="evidence" value="ECO:0007669"/>
    <property type="project" value="UniProtKB-KW"/>
</dbReference>
<evidence type="ECO:0000256" key="1">
    <source>
        <dbReference type="ARBA" id="ARBA00006767"/>
    </source>
</evidence>
<dbReference type="PANTHER" id="PTHR10724">
    <property type="entry name" value="30S RIBOSOMAL PROTEIN S1"/>
    <property type="match status" value="1"/>
</dbReference>
<dbReference type="SUPFAM" id="SSF50249">
    <property type="entry name" value="Nucleic acid-binding proteins"/>
    <property type="match status" value="4"/>
</dbReference>
<keyword evidence="2 6" id="KW-0689">Ribosomal protein</keyword>
<dbReference type="SMART" id="SM00316">
    <property type="entry name" value="S1"/>
    <property type="match status" value="4"/>
</dbReference>
<comment type="similarity">
    <text evidence="1">Belongs to the bacterial ribosomal protein bS1 family.</text>
</comment>
<dbReference type="InterPro" id="IPR050437">
    <property type="entry name" value="Ribos_protein_bS1-like"/>
</dbReference>
<dbReference type="GO" id="GO:0006412">
    <property type="term" value="P:translation"/>
    <property type="evidence" value="ECO:0007669"/>
    <property type="project" value="TreeGrafter"/>
</dbReference>
<evidence type="ECO:0000256" key="2">
    <source>
        <dbReference type="ARBA" id="ARBA00022980"/>
    </source>
</evidence>
<organism evidence="6 7">
    <name type="scientific">Candidatus Desulfatifera sulfidica</name>
    <dbReference type="NCBI Taxonomy" id="2841691"/>
    <lineage>
        <taxon>Bacteria</taxon>
        <taxon>Pseudomonadati</taxon>
        <taxon>Thermodesulfobacteriota</taxon>
        <taxon>Desulfobulbia</taxon>
        <taxon>Desulfobulbales</taxon>
        <taxon>Desulfobulbaceae</taxon>
        <taxon>Candidatus Desulfatifera</taxon>
    </lineage>
</organism>
<comment type="caution">
    <text evidence="6">The sequence shown here is derived from an EMBL/GenBank/DDBJ whole genome shotgun (WGS) entry which is preliminary data.</text>
</comment>
<feature type="compositionally biased region" description="Basic and acidic residues" evidence="4">
    <location>
        <begin position="358"/>
        <end position="373"/>
    </location>
</feature>
<proteinExistence type="inferred from homology"/>
<accession>A0A8J6NBS7</accession>
<dbReference type="AlphaFoldDB" id="A0A8J6NBS7"/>
<feature type="region of interest" description="Disordered" evidence="4">
    <location>
        <begin position="1"/>
        <end position="27"/>
    </location>
</feature>
<dbReference type="PROSITE" id="PS50126">
    <property type="entry name" value="S1"/>
    <property type="match status" value="4"/>
</dbReference>
<feature type="compositionally biased region" description="Polar residues" evidence="4">
    <location>
        <begin position="16"/>
        <end position="27"/>
    </location>
</feature>
<evidence type="ECO:0000259" key="5">
    <source>
        <dbReference type="PROSITE" id="PS50126"/>
    </source>
</evidence>
<keyword evidence="3" id="KW-0687">Ribonucleoprotein</keyword>
<evidence type="ECO:0000313" key="6">
    <source>
        <dbReference type="EMBL" id="MBC8209055.1"/>
    </source>
</evidence>
<evidence type="ECO:0000256" key="4">
    <source>
        <dbReference type="SAM" id="MobiDB-lite"/>
    </source>
</evidence>
<dbReference type="GO" id="GO:0003735">
    <property type="term" value="F:structural constituent of ribosome"/>
    <property type="evidence" value="ECO:0007669"/>
    <property type="project" value="TreeGrafter"/>
</dbReference>
<protein>
    <submittedName>
        <fullName evidence="6">30S ribosomal protein S1</fullName>
    </submittedName>
</protein>